<dbReference type="Gene3D" id="3.30.200.20">
    <property type="entry name" value="Phosphorylase Kinase, domain 1"/>
    <property type="match status" value="1"/>
</dbReference>
<feature type="region of interest" description="Disordered" evidence="7">
    <location>
        <begin position="300"/>
        <end position="331"/>
    </location>
</feature>
<evidence type="ECO:0000259" key="9">
    <source>
        <dbReference type="PROSITE" id="PS51285"/>
    </source>
</evidence>
<dbReference type="HOGENOM" id="CLU_509120_0_0_1"/>
<dbReference type="STRING" id="1109443.G4TPJ5"/>
<feature type="region of interest" description="Disordered" evidence="7">
    <location>
        <begin position="1"/>
        <end position="58"/>
    </location>
</feature>
<evidence type="ECO:0000313" key="11">
    <source>
        <dbReference type="Proteomes" id="UP000007148"/>
    </source>
</evidence>
<dbReference type="PROSITE" id="PS00107">
    <property type="entry name" value="PROTEIN_KINASE_ATP"/>
    <property type="match status" value="1"/>
</dbReference>
<evidence type="ECO:0000259" key="8">
    <source>
        <dbReference type="PROSITE" id="PS50011"/>
    </source>
</evidence>
<evidence type="ECO:0000256" key="2">
    <source>
        <dbReference type="ARBA" id="ARBA00022679"/>
    </source>
</evidence>
<keyword evidence="2" id="KW-0808">Transferase</keyword>
<dbReference type="GO" id="GO:0005524">
    <property type="term" value="F:ATP binding"/>
    <property type="evidence" value="ECO:0007669"/>
    <property type="project" value="UniProtKB-UniRule"/>
</dbReference>
<feature type="binding site" evidence="6">
    <location>
        <position position="136"/>
    </location>
    <ligand>
        <name>ATP</name>
        <dbReference type="ChEBI" id="CHEBI:30616"/>
    </ligand>
</feature>
<dbReference type="PROSITE" id="PS50011">
    <property type="entry name" value="PROTEIN_KINASE_DOM"/>
    <property type="match status" value="1"/>
</dbReference>
<dbReference type="AlphaFoldDB" id="G4TPJ5"/>
<sequence>MSGGPHSLPVHQPPEGATGNLHRVPTSHTSQPSLTQKESHFVPMEPGSRTSTMRSGTIPFPRTMTMQSSDLYASDTSHSGSSAGWSSAPTTPISNVQRAPRLGAHRFLVSSKVGQGGFGCVYKAVEVHTGETVAVKTVCRRGISQARTDMTLKEQRISKRIAERQRRGKEPDGDFVVRMVASFLTLNHFVFILDYHGAGDLRDVDYPLKPNDARFYIGEMTLGLRFIHSLGIVMRDLKPANVLLGWDGHVRLADFGLATLAPSTRKSTLSRIRHHDESEATLRDDRPRTSSILSLFRLKQTTSQDQNSARASSSNYADSESPTAPKRTRTQKLKELFARKPRHKRRTTLCGTPGYIPPEGYNGIYGPEGDVWALGISLYEFITGVNPFDLWGAPTSEIQGKVAKEDPEYPPDMDDTTRDLLVRLLDKVMQRRATIEQMIQHPFFTTSGFCWKKLAKREIAPPSLPDVSLRRLRKHHERKHDLHEEPLILKLEEEVIARQRKLESRVATKSSTLHDAHRISAQDADNFFMNYLDYR</sequence>
<dbReference type="InterPro" id="IPR011009">
    <property type="entry name" value="Kinase-like_dom_sf"/>
</dbReference>
<keyword evidence="4 10" id="KW-0418">Kinase</keyword>
<dbReference type="PROSITE" id="PS51285">
    <property type="entry name" value="AGC_KINASE_CTER"/>
    <property type="match status" value="1"/>
</dbReference>
<feature type="compositionally biased region" description="Polar residues" evidence="7">
    <location>
        <begin position="26"/>
        <end position="36"/>
    </location>
</feature>
<dbReference type="InterPro" id="IPR017441">
    <property type="entry name" value="Protein_kinase_ATP_BS"/>
</dbReference>
<evidence type="ECO:0000256" key="3">
    <source>
        <dbReference type="ARBA" id="ARBA00022741"/>
    </source>
</evidence>
<keyword evidence="1" id="KW-0723">Serine/threonine-protein kinase</keyword>
<dbReference type="SUPFAM" id="SSF56112">
    <property type="entry name" value="Protein kinase-like (PK-like)"/>
    <property type="match status" value="1"/>
</dbReference>
<keyword evidence="3 6" id="KW-0547">Nucleotide-binding</keyword>
<dbReference type="EMBL" id="CAFZ01000211">
    <property type="protein sequence ID" value="CCA73234.1"/>
    <property type="molecule type" value="Genomic_DNA"/>
</dbReference>
<dbReference type="Pfam" id="PF00069">
    <property type="entry name" value="Pkinase"/>
    <property type="match status" value="2"/>
</dbReference>
<dbReference type="InterPro" id="IPR000961">
    <property type="entry name" value="AGC-kinase_C"/>
</dbReference>
<keyword evidence="5 6" id="KW-0067">ATP-binding</keyword>
<organism evidence="10 11">
    <name type="scientific">Serendipita indica (strain DSM 11827)</name>
    <name type="common">Root endophyte fungus</name>
    <name type="synonym">Piriformospora indica</name>
    <dbReference type="NCBI Taxonomy" id="1109443"/>
    <lineage>
        <taxon>Eukaryota</taxon>
        <taxon>Fungi</taxon>
        <taxon>Dikarya</taxon>
        <taxon>Basidiomycota</taxon>
        <taxon>Agaricomycotina</taxon>
        <taxon>Agaricomycetes</taxon>
        <taxon>Sebacinales</taxon>
        <taxon>Serendipitaceae</taxon>
        <taxon>Serendipita</taxon>
    </lineage>
</organism>
<dbReference type="InParanoid" id="G4TPJ5"/>
<protein>
    <submittedName>
        <fullName evidence="10">Related to TPK2-CAMP-dependent protein kinase 2, catalytic chain</fullName>
    </submittedName>
</protein>
<keyword evidence="11" id="KW-1185">Reference proteome</keyword>
<feature type="domain" description="Protein kinase" evidence="8">
    <location>
        <begin position="107"/>
        <end position="444"/>
    </location>
</feature>
<dbReference type="SMART" id="SM00220">
    <property type="entry name" value="S_TKc"/>
    <property type="match status" value="1"/>
</dbReference>
<dbReference type="eggNOG" id="KOG0605">
    <property type="taxonomic scope" value="Eukaryota"/>
</dbReference>
<dbReference type="Proteomes" id="UP000007148">
    <property type="component" value="Unassembled WGS sequence"/>
</dbReference>
<gene>
    <name evidence="10" type="ORF">PIIN_07189</name>
</gene>
<evidence type="ECO:0000256" key="5">
    <source>
        <dbReference type="ARBA" id="ARBA00022840"/>
    </source>
</evidence>
<evidence type="ECO:0000256" key="4">
    <source>
        <dbReference type="ARBA" id="ARBA00022777"/>
    </source>
</evidence>
<dbReference type="OrthoDB" id="541276at2759"/>
<feature type="domain" description="AGC-kinase C-terminal" evidence="9">
    <location>
        <begin position="447"/>
        <end position="535"/>
    </location>
</feature>
<dbReference type="GO" id="GO:0004674">
    <property type="term" value="F:protein serine/threonine kinase activity"/>
    <property type="evidence" value="ECO:0007669"/>
    <property type="project" value="UniProtKB-KW"/>
</dbReference>
<evidence type="ECO:0000256" key="7">
    <source>
        <dbReference type="SAM" id="MobiDB-lite"/>
    </source>
</evidence>
<evidence type="ECO:0000256" key="6">
    <source>
        <dbReference type="PROSITE-ProRule" id="PRU10141"/>
    </source>
</evidence>
<reference evidence="10 11" key="1">
    <citation type="journal article" date="2011" name="PLoS Pathog.">
        <title>Endophytic Life Strategies Decoded by Genome and Transcriptome Analyses of the Mutualistic Root Symbiont Piriformospora indica.</title>
        <authorList>
            <person name="Zuccaro A."/>
            <person name="Lahrmann U."/>
            <person name="Guldener U."/>
            <person name="Langen G."/>
            <person name="Pfiffi S."/>
            <person name="Biedenkopf D."/>
            <person name="Wong P."/>
            <person name="Samans B."/>
            <person name="Grimm C."/>
            <person name="Basiewicz M."/>
            <person name="Murat C."/>
            <person name="Martin F."/>
            <person name="Kogel K.H."/>
        </authorList>
    </citation>
    <scope>NUCLEOTIDE SEQUENCE [LARGE SCALE GENOMIC DNA]</scope>
    <source>
        <strain evidence="10 11">DSM 11827</strain>
    </source>
</reference>
<name>G4TPJ5_SERID</name>
<dbReference type="Gene3D" id="1.10.510.10">
    <property type="entry name" value="Transferase(Phosphotransferase) domain 1"/>
    <property type="match status" value="2"/>
</dbReference>
<evidence type="ECO:0000313" key="10">
    <source>
        <dbReference type="EMBL" id="CCA73234.1"/>
    </source>
</evidence>
<dbReference type="PANTHER" id="PTHR24351">
    <property type="entry name" value="RIBOSOMAL PROTEIN S6 KINASE"/>
    <property type="match status" value="1"/>
</dbReference>
<evidence type="ECO:0000256" key="1">
    <source>
        <dbReference type="ARBA" id="ARBA00022527"/>
    </source>
</evidence>
<dbReference type="InterPro" id="IPR000719">
    <property type="entry name" value="Prot_kinase_dom"/>
</dbReference>
<proteinExistence type="predicted"/>
<comment type="caution">
    <text evidence="10">The sequence shown here is derived from an EMBL/GenBank/DDBJ whole genome shotgun (WGS) entry which is preliminary data.</text>
</comment>
<feature type="compositionally biased region" description="Polar residues" evidence="7">
    <location>
        <begin position="300"/>
        <end position="322"/>
    </location>
</feature>
<accession>G4TPJ5</accession>